<sequence length="70" mass="7734">MGHEVFGRHSFTNSSDPNWVPEPGIRGTFSILSMCLVTLGLAAMGGMAVEMNDDDRQTDSTDRIRNFFPV</sequence>
<dbReference type="EMBL" id="MU859283">
    <property type="protein sequence ID" value="KAK3948126.1"/>
    <property type="molecule type" value="Genomic_DNA"/>
</dbReference>
<reference evidence="3" key="2">
    <citation type="submission" date="2023-06" db="EMBL/GenBank/DDBJ databases">
        <authorList>
            <consortium name="Lawrence Berkeley National Laboratory"/>
            <person name="Mondo S.J."/>
            <person name="Hensen N."/>
            <person name="Bonometti L."/>
            <person name="Westerberg I."/>
            <person name="Brannstrom I.O."/>
            <person name="Guillou S."/>
            <person name="Cros-Aarteil S."/>
            <person name="Calhoun S."/>
            <person name="Haridas S."/>
            <person name="Kuo A."/>
            <person name="Pangilinan J."/>
            <person name="Riley R."/>
            <person name="Labutti K."/>
            <person name="Andreopoulos B."/>
            <person name="Lipzen A."/>
            <person name="Chen C."/>
            <person name="Yanf M."/>
            <person name="Daum C."/>
            <person name="Ng V."/>
            <person name="Clum A."/>
            <person name="Steindorff A."/>
            <person name="Ohm R."/>
            <person name="Martin F."/>
            <person name="Silar P."/>
            <person name="Natvig D."/>
            <person name="Lalanne C."/>
            <person name="Gautier V."/>
            <person name="Ament-Velasquez S.L."/>
            <person name="Kruys A."/>
            <person name="Hutchinson M.I."/>
            <person name="Powell A.J."/>
            <person name="Barry K."/>
            <person name="Miller A.N."/>
            <person name="Grigoriev I.V."/>
            <person name="Debuchy R."/>
            <person name="Gladieux P."/>
            <person name="Thoren M.H."/>
            <person name="Johannesson H."/>
        </authorList>
    </citation>
    <scope>NUCLEOTIDE SEQUENCE</scope>
    <source>
        <strain evidence="3">CBS 626.80</strain>
    </source>
</reference>
<proteinExistence type="predicted"/>
<evidence type="ECO:0000256" key="1">
    <source>
        <dbReference type="SAM" id="MobiDB-lite"/>
    </source>
</evidence>
<keyword evidence="2" id="KW-1133">Transmembrane helix</keyword>
<evidence type="ECO:0000313" key="4">
    <source>
        <dbReference type="Proteomes" id="UP001303222"/>
    </source>
</evidence>
<name>A0AAN6SCP5_9PEZI</name>
<evidence type="ECO:0000313" key="3">
    <source>
        <dbReference type="EMBL" id="KAK3948126.1"/>
    </source>
</evidence>
<organism evidence="3 4">
    <name type="scientific">Pseudoneurospora amorphoporcata</name>
    <dbReference type="NCBI Taxonomy" id="241081"/>
    <lineage>
        <taxon>Eukaryota</taxon>
        <taxon>Fungi</taxon>
        <taxon>Dikarya</taxon>
        <taxon>Ascomycota</taxon>
        <taxon>Pezizomycotina</taxon>
        <taxon>Sordariomycetes</taxon>
        <taxon>Sordariomycetidae</taxon>
        <taxon>Sordariales</taxon>
        <taxon>Sordariaceae</taxon>
        <taxon>Pseudoneurospora</taxon>
    </lineage>
</organism>
<accession>A0AAN6SCP5</accession>
<reference evidence="3" key="1">
    <citation type="journal article" date="2023" name="Mol. Phylogenet. Evol.">
        <title>Genome-scale phylogeny and comparative genomics of the fungal order Sordariales.</title>
        <authorList>
            <person name="Hensen N."/>
            <person name="Bonometti L."/>
            <person name="Westerberg I."/>
            <person name="Brannstrom I.O."/>
            <person name="Guillou S."/>
            <person name="Cros-Aarteil S."/>
            <person name="Calhoun S."/>
            <person name="Haridas S."/>
            <person name="Kuo A."/>
            <person name="Mondo S."/>
            <person name="Pangilinan J."/>
            <person name="Riley R."/>
            <person name="LaButti K."/>
            <person name="Andreopoulos B."/>
            <person name="Lipzen A."/>
            <person name="Chen C."/>
            <person name="Yan M."/>
            <person name="Daum C."/>
            <person name="Ng V."/>
            <person name="Clum A."/>
            <person name="Steindorff A."/>
            <person name="Ohm R.A."/>
            <person name="Martin F."/>
            <person name="Silar P."/>
            <person name="Natvig D.O."/>
            <person name="Lalanne C."/>
            <person name="Gautier V."/>
            <person name="Ament-Velasquez S.L."/>
            <person name="Kruys A."/>
            <person name="Hutchinson M.I."/>
            <person name="Powell A.J."/>
            <person name="Barry K."/>
            <person name="Miller A.N."/>
            <person name="Grigoriev I.V."/>
            <person name="Debuchy R."/>
            <person name="Gladieux P."/>
            <person name="Hiltunen Thoren M."/>
            <person name="Johannesson H."/>
        </authorList>
    </citation>
    <scope>NUCLEOTIDE SEQUENCE</scope>
    <source>
        <strain evidence="3">CBS 626.80</strain>
    </source>
</reference>
<protein>
    <submittedName>
        <fullName evidence="3">Uncharacterized protein</fullName>
    </submittedName>
</protein>
<dbReference type="AlphaFoldDB" id="A0AAN6SCP5"/>
<keyword evidence="4" id="KW-1185">Reference proteome</keyword>
<feature type="transmembrane region" description="Helical" evidence="2">
    <location>
        <begin position="29"/>
        <end position="49"/>
    </location>
</feature>
<comment type="caution">
    <text evidence="3">The sequence shown here is derived from an EMBL/GenBank/DDBJ whole genome shotgun (WGS) entry which is preliminary data.</text>
</comment>
<evidence type="ECO:0000256" key="2">
    <source>
        <dbReference type="SAM" id="Phobius"/>
    </source>
</evidence>
<gene>
    <name evidence="3" type="ORF">QBC32DRAFT_66156</name>
</gene>
<dbReference type="Proteomes" id="UP001303222">
    <property type="component" value="Unassembled WGS sequence"/>
</dbReference>
<keyword evidence="2" id="KW-0472">Membrane</keyword>
<feature type="region of interest" description="Disordered" evidence="1">
    <location>
        <begin position="1"/>
        <end position="20"/>
    </location>
</feature>
<keyword evidence="2" id="KW-0812">Transmembrane</keyword>